<dbReference type="AlphaFoldDB" id="A0AAU8JU42"/>
<evidence type="ECO:0000313" key="2">
    <source>
        <dbReference type="EMBL" id="XCM79875.1"/>
    </source>
</evidence>
<dbReference type="RefSeq" id="WP_354640837.1">
    <property type="nucleotide sequence ID" value="NZ_CP159872.1"/>
</dbReference>
<protein>
    <submittedName>
        <fullName evidence="2">Uncharacterized protein</fullName>
    </submittedName>
</protein>
<proteinExistence type="predicted"/>
<reference evidence="2" key="1">
    <citation type="submission" date="2024-06" db="EMBL/GenBank/DDBJ databases">
        <title>The genome sequences of Kitasatospora sp. strain HUAS MG31.</title>
        <authorList>
            <person name="Mo P."/>
        </authorList>
    </citation>
    <scope>NUCLEOTIDE SEQUENCE</scope>
    <source>
        <strain evidence="2">HUAS MG31</strain>
    </source>
</reference>
<feature type="transmembrane region" description="Helical" evidence="1">
    <location>
        <begin position="43"/>
        <end position="63"/>
    </location>
</feature>
<keyword evidence="1" id="KW-1133">Transmembrane helix</keyword>
<name>A0AAU8JU42_9ACTN</name>
<keyword evidence="1" id="KW-0812">Transmembrane</keyword>
<dbReference type="KEGG" id="kcm:ABWK59_13605"/>
<gene>
    <name evidence="2" type="ORF">ABWK59_13605</name>
</gene>
<evidence type="ECO:0000256" key="1">
    <source>
        <dbReference type="SAM" id="Phobius"/>
    </source>
</evidence>
<sequence length="347" mass="37446">MSEEANELTEGLVRLAGSAAPESRVDAGAAVRAGRARLRRRRLGVAGAAATVLVLVSTLSVALPGHGGGASGPASDATQSAVPLDKRSPLNIVADFGWLPEGLETFRYSLASYGVTVRAEGVKPEQGMVMPPMYQLEMFAEGVTPELGTFPNGSHAIKRPAPDVNGQEAYWLWSDDPGYAQDVKVLRWKSADGRWLELRDLYVPKEEREQLVLRIAANVVVGTKPIPLPLRLNGVPADFRLISASFERRTRDDRPKWTAEVNFASGPHSSIGTTVTPDDPRFDVNATTTPPGMIVKPRTCKSADGVRVCTMSMQEDAFDAVGGPKSWLEKVTLLGADESKWTADVLR</sequence>
<dbReference type="EMBL" id="CP159872">
    <property type="protein sequence ID" value="XCM79875.1"/>
    <property type="molecule type" value="Genomic_DNA"/>
</dbReference>
<keyword evidence="1" id="KW-0472">Membrane</keyword>
<accession>A0AAU8JU42</accession>
<organism evidence="2">
    <name type="scientific">Kitasatospora camelliae</name>
    <dbReference type="NCBI Taxonomy" id="3156397"/>
    <lineage>
        <taxon>Bacteria</taxon>
        <taxon>Bacillati</taxon>
        <taxon>Actinomycetota</taxon>
        <taxon>Actinomycetes</taxon>
        <taxon>Kitasatosporales</taxon>
        <taxon>Streptomycetaceae</taxon>
        <taxon>Kitasatospora</taxon>
    </lineage>
</organism>